<dbReference type="PANTHER" id="PTHR10937:SF0">
    <property type="entry name" value="GLUTAMINE--FRUCTOSE-6-PHOSPHATE TRANSAMINASE (ISOMERIZING)"/>
    <property type="match status" value="1"/>
</dbReference>
<dbReference type="PROSITE" id="PS51464">
    <property type="entry name" value="SIS"/>
    <property type="match status" value="1"/>
</dbReference>
<dbReference type="EMBL" id="ABCB02000016">
    <property type="protein sequence ID" value="EDO62098.1"/>
    <property type="molecule type" value="Genomic_DNA"/>
</dbReference>
<evidence type="ECO:0000256" key="3">
    <source>
        <dbReference type="ARBA" id="ARBA00016090"/>
    </source>
</evidence>
<evidence type="ECO:0000259" key="4">
    <source>
        <dbReference type="PROSITE" id="PS51464"/>
    </source>
</evidence>
<comment type="caution">
    <text evidence="5">The sequence shown here is derived from an EMBL/GenBank/DDBJ whole genome shotgun (WGS) entry which is preliminary data.</text>
</comment>
<dbReference type="Pfam" id="PF01380">
    <property type="entry name" value="SIS"/>
    <property type="match status" value="1"/>
</dbReference>
<evidence type="ECO:0000256" key="2">
    <source>
        <dbReference type="ARBA" id="ARBA00012916"/>
    </source>
</evidence>
<organism evidence="5 7">
    <name type="scientific">[Clostridium] leptum DSM 753</name>
    <dbReference type="NCBI Taxonomy" id="428125"/>
    <lineage>
        <taxon>Bacteria</taxon>
        <taxon>Bacillati</taxon>
        <taxon>Bacillota</taxon>
        <taxon>Clostridia</taxon>
        <taxon>Eubacteriales</taxon>
        <taxon>Oscillospiraceae</taxon>
        <taxon>Oscillospiraceae incertae sedis</taxon>
    </lineage>
</organism>
<evidence type="ECO:0000313" key="6">
    <source>
        <dbReference type="EMBL" id="PEQ25062.1"/>
    </source>
</evidence>
<dbReference type="AlphaFoldDB" id="A7VQX6"/>
<dbReference type="GO" id="GO:0006002">
    <property type="term" value="P:fructose 6-phosphate metabolic process"/>
    <property type="evidence" value="ECO:0007669"/>
    <property type="project" value="TreeGrafter"/>
</dbReference>
<dbReference type="Proteomes" id="UP000220611">
    <property type="component" value="Unassembled WGS sequence"/>
</dbReference>
<dbReference type="InterPro" id="IPR046348">
    <property type="entry name" value="SIS_dom_sf"/>
</dbReference>
<dbReference type="SUPFAM" id="SSF53697">
    <property type="entry name" value="SIS domain"/>
    <property type="match status" value="1"/>
</dbReference>
<evidence type="ECO:0000256" key="1">
    <source>
        <dbReference type="ARBA" id="ARBA00001031"/>
    </source>
</evidence>
<proteinExistence type="predicted"/>
<comment type="catalytic activity">
    <reaction evidence="1">
        <text>D-fructose 6-phosphate + L-glutamine = D-glucosamine 6-phosphate + L-glutamate</text>
        <dbReference type="Rhea" id="RHEA:13237"/>
        <dbReference type="ChEBI" id="CHEBI:29985"/>
        <dbReference type="ChEBI" id="CHEBI:58359"/>
        <dbReference type="ChEBI" id="CHEBI:58725"/>
        <dbReference type="ChEBI" id="CHEBI:61527"/>
        <dbReference type="EC" id="2.6.1.16"/>
    </reaction>
</comment>
<dbReference type="EMBL" id="NOXF01000003">
    <property type="protein sequence ID" value="PEQ25062.1"/>
    <property type="molecule type" value="Genomic_DNA"/>
</dbReference>
<dbReference type="InterPro" id="IPR035490">
    <property type="entry name" value="GlmS/FrlB_SIS"/>
</dbReference>
<reference evidence="5 7" key="1">
    <citation type="submission" date="2007-08" db="EMBL/GenBank/DDBJ databases">
        <title>Draft genome sequence of Clostridium leptum (DSM 753).</title>
        <authorList>
            <person name="Sudarsanam P."/>
            <person name="Ley R."/>
            <person name="Guruge J."/>
            <person name="Turnbaugh P.J."/>
            <person name="Mahowald M."/>
            <person name="Liep D."/>
            <person name="Gordon J."/>
        </authorList>
    </citation>
    <scope>NUCLEOTIDE SEQUENCE [LARGE SCALE GENOMIC DNA]</scope>
    <source>
        <strain evidence="5 7">DSM 753</strain>
    </source>
</reference>
<dbReference type="CDD" id="cd05009">
    <property type="entry name" value="SIS_GlmS_GlmD_2"/>
    <property type="match status" value="1"/>
</dbReference>
<dbReference type="GO" id="GO:0006047">
    <property type="term" value="P:UDP-N-acetylglucosamine metabolic process"/>
    <property type="evidence" value="ECO:0007669"/>
    <property type="project" value="TreeGrafter"/>
</dbReference>
<dbReference type="EC" id="2.6.1.16" evidence="2"/>
<dbReference type="GO" id="GO:0097367">
    <property type="term" value="F:carbohydrate derivative binding"/>
    <property type="evidence" value="ECO:0007669"/>
    <property type="project" value="InterPro"/>
</dbReference>
<dbReference type="GO" id="GO:0004360">
    <property type="term" value="F:glutamine-fructose-6-phosphate transaminase (isomerizing) activity"/>
    <property type="evidence" value="ECO:0007669"/>
    <property type="project" value="UniProtKB-EC"/>
</dbReference>
<dbReference type="GO" id="GO:0006487">
    <property type="term" value="P:protein N-linked glycosylation"/>
    <property type="evidence" value="ECO:0007669"/>
    <property type="project" value="TreeGrafter"/>
</dbReference>
<protein>
    <recommendedName>
        <fullName evidence="3">Glutamine--fructose-6-phosphate aminotransferase [isomerizing]</fullName>
        <ecNumber evidence="2">2.6.1.16</ecNumber>
    </recommendedName>
</protein>
<evidence type="ECO:0000313" key="5">
    <source>
        <dbReference type="EMBL" id="EDO62098.1"/>
    </source>
</evidence>
<evidence type="ECO:0000313" key="8">
    <source>
        <dbReference type="Proteomes" id="UP000220611"/>
    </source>
</evidence>
<keyword evidence="8" id="KW-1185">Reference proteome</keyword>
<dbReference type="Gene3D" id="3.40.50.10490">
    <property type="entry name" value="Glucose-6-phosphate isomerase like protein, domain 1"/>
    <property type="match status" value="2"/>
</dbReference>
<sequence length="382" mass="42249">MDQLQVQTGNERLKRLMLSLAKPEKWKATEELAAASLRAYAADERLARVDTVIIIGHGTSLATAMNAEFLFSRAAGAAARAVPAYQFRSYARDYLKRPERTLVVGISCSGNTESVVKGLEAARQAGALAMGITGRGETKMREISDYLIEADTAVEQEAGMTAYSASHLFLLYSALRAAVLLGEKRGNAKGLKYWEAQWKSVKNAMSALPELFEKMGGLAEEYSQEEMHNVVALGTGPNLGTAQEGALKICEFAWVFGACEELEDFAHGRFREADGKIPLLLLAPHENLQEKVLDLLAGCEIARTPTVIFTQKALPEVQKLADRVILMPAVEEECLTPFLYVFPLWFLGYHFRSRQGKLVGERRFGLKATDISYQAYLSRRQT</sequence>
<reference evidence="5 7" key="2">
    <citation type="submission" date="2007-08" db="EMBL/GenBank/DDBJ databases">
        <authorList>
            <person name="Fulton L."/>
            <person name="Clifton S."/>
            <person name="Fulton B."/>
            <person name="Xu J."/>
            <person name="Minx P."/>
            <person name="Pepin K.H."/>
            <person name="Johnson M."/>
            <person name="Thiruvilangam P."/>
            <person name="Bhonagiri V."/>
            <person name="Nash W.E."/>
            <person name="Wang C."/>
            <person name="Mardis E.R."/>
            <person name="Wilson R.K."/>
        </authorList>
    </citation>
    <scope>NUCLEOTIDE SEQUENCE [LARGE SCALE GENOMIC DNA]</scope>
    <source>
        <strain evidence="5 7">DSM 753</strain>
    </source>
</reference>
<dbReference type="HOGENOM" id="CLU_713093_0_0_9"/>
<accession>A7VQX6</accession>
<dbReference type="OrthoDB" id="2085275at2"/>
<dbReference type="eggNOG" id="COG0449">
    <property type="taxonomic scope" value="Bacteria"/>
</dbReference>
<dbReference type="PANTHER" id="PTHR10937">
    <property type="entry name" value="GLUCOSAMINE--FRUCTOSE-6-PHOSPHATE AMINOTRANSFERASE, ISOMERIZING"/>
    <property type="match status" value="1"/>
</dbReference>
<dbReference type="Proteomes" id="UP000003490">
    <property type="component" value="Unassembled WGS sequence"/>
</dbReference>
<feature type="domain" description="SIS" evidence="4">
    <location>
        <begin position="42"/>
        <end position="183"/>
    </location>
</feature>
<evidence type="ECO:0000313" key="7">
    <source>
        <dbReference type="Proteomes" id="UP000003490"/>
    </source>
</evidence>
<name>A7VQX6_9FIRM</name>
<gene>
    <name evidence="6" type="ORF">CH238_06390</name>
    <name evidence="5" type="ORF">CLOLEP_00958</name>
</gene>
<dbReference type="InterPro" id="IPR001347">
    <property type="entry name" value="SIS_dom"/>
</dbReference>
<reference evidence="6 8" key="3">
    <citation type="submission" date="2017-07" db="EMBL/GenBank/DDBJ databases">
        <title>Prevalence of linear plasmids in Cutibacterium (Propionibacterium) acnes isolates obtained from prostatic tissue.</title>
        <authorList>
            <person name="Davidsson S."/>
            <person name="Carlsson J."/>
            <person name="Molling P."/>
            <person name="Andren O."/>
            <person name="Andersson S.-O."/>
            <person name="Brzuszkiewicz E."/>
            <person name="Poehlein A."/>
            <person name="Al-Zeer M."/>
            <person name="Brinkmann V."/>
            <person name="Scavenius C."/>
            <person name="Nazipi S."/>
            <person name="Soderquist B."/>
            <person name="Bruggemann H."/>
        </authorList>
    </citation>
    <scope>NUCLEOTIDE SEQUENCE [LARGE SCALE GENOMIC DNA]</scope>
    <source>
        <strain evidence="6 8">DSM 753</strain>
    </source>
</reference>